<evidence type="ECO:0000313" key="2">
    <source>
        <dbReference type="EMBL" id="QGY32496.1"/>
    </source>
</evidence>
<feature type="domain" description="Serine aminopeptidase S33" evidence="1">
    <location>
        <begin position="43"/>
        <end position="160"/>
    </location>
</feature>
<reference evidence="2 3" key="1">
    <citation type="submission" date="2017-11" db="EMBL/GenBank/DDBJ databases">
        <title>Genome sequence of Pantoea cypripedii NE1.</title>
        <authorList>
            <person name="Nascimento F.X."/>
        </authorList>
    </citation>
    <scope>NUCLEOTIDE SEQUENCE [LARGE SCALE GENOMIC DNA]</scope>
    <source>
        <strain evidence="2 3">NE1</strain>
        <plasmid evidence="3">pne1b</plasmid>
    </source>
</reference>
<proteinExistence type="predicted"/>
<dbReference type="Gene3D" id="3.40.50.1820">
    <property type="entry name" value="alpha/beta hydrolase"/>
    <property type="match status" value="1"/>
</dbReference>
<accession>A0A6B9GGR4</accession>
<dbReference type="SUPFAM" id="SSF53474">
    <property type="entry name" value="alpha/beta-Hydrolases"/>
    <property type="match status" value="1"/>
</dbReference>
<dbReference type="RefSeq" id="WP_208718391.1">
    <property type="nucleotide sequence ID" value="NZ_CP024770.1"/>
</dbReference>
<dbReference type="Proteomes" id="UP000502005">
    <property type="component" value="Plasmid pNE1B"/>
</dbReference>
<evidence type="ECO:0000313" key="3">
    <source>
        <dbReference type="Proteomes" id="UP000502005"/>
    </source>
</evidence>
<sequence>MINFPHFIERYELLDSSLPAHEKISESQVNNLYIRVYEPKKAADEVLIVYHGGGVNSDAGYDILARQLSHALPVCVCLVDIRGHGRSAGDRGDALSPGQIWQDVDAVIDYVRTSFRNVRIHLLGHSSGGGMLINYFTQHVQSRKVDSLLLLAPALGPFSPPELYKDLSVPFASVNRWAFIINALSAGFLGGHWAGVKLNFPREVINSRPDFVQVYSVNMANALTPRNPLKQLQELSLPVTILLAEHDELFDVSRMDDFFRSCGNPNVSSRIVKSSTHLDCIFELTDMMRDHFTALAFRMQCR</sequence>
<dbReference type="Pfam" id="PF12146">
    <property type="entry name" value="Hydrolase_4"/>
    <property type="match status" value="1"/>
</dbReference>
<evidence type="ECO:0000259" key="1">
    <source>
        <dbReference type="Pfam" id="PF12146"/>
    </source>
</evidence>
<gene>
    <name evidence="2" type="ORF">CUN67_26365</name>
</gene>
<geneLocation type="plasmid" evidence="3">
    <name>pne1b</name>
</geneLocation>
<dbReference type="EMBL" id="CP024770">
    <property type="protein sequence ID" value="QGY32496.1"/>
    <property type="molecule type" value="Genomic_DNA"/>
</dbReference>
<dbReference type="InterPro" id="IPR022742">
    <property type="entry name" value="Hydrolase_4"/>
</dbReference>
<organism evidence="2 3">
    <name type="scientific">Pantoea cypripedii</name>
    <name type="common">Pectobacterium cypripedii</name>
    <name type="synonym">Erwinia cypripedii</name>
    <dbReference type="NCBI Taxonomy" id="55209"/>
    <lineage>
        <taxon>Bacteria</taxon>
        <taxon>Pseudomonadati</taxon>
        <taxon>Pseudomonadota</taxon>
        <taxon>Gammaproteobacteria</taxon>
        <taxon>Enterobacterales</taxon>
        <taxon>Erwiniaceae</taxon>
        <taxon>Pantoea</taxon>
    </lineage>
</organism>
<dbReference type="PANTHER" id="PTHR11614">
    <property type="entry name" value="PHOSPHOLIPASE-RELATED"/>
    <property type="match status" value="1"/>
</dbReference>
<dbReference type="AlphaFoldDB" id="A0A6B9GGR4"/>
<dbReference type="InterPro" id="IPR029058">
    <property type="entry name" value="AB_hydrolase_fold"/>
</dbReference>
<keyword evidence="2" id="KW-0614">Plasmid</keyword>
<protein>
    <submittedName>
        <fullName evidence="2">Lysophospholipase</fullName>
    </submittedName>
</protein>
<name>A0A6B9GGR4_PANCY</name>
<dbReference type="InterPro" id="IPR051044">
    <property type="entry name" value="MAG_DAG_Lipase"/>
</dbReference>